<gene>
    <name evidence="2" type="ORF">TWF506_009910</name>
</gene>
<accession>A0AAN8N311</accession>
<dbReference type="Proteomes" id="UP001307849">
    <property type="component" value="Unassembled WGS sequence"/>
</dbReference>
<feature type="region of interest" description="Disordered" evidence="1">
    <location>
        <begin position="165"/>
        <end position="188"/>
    </location>
</feature>
<name>A0AAN8N311_9PEZI</name>
<dbReference type="EMBL" id="JAVHJM010000007">
    <property type="protein sequence ID" value="KAK6510815.1"/>
    <property type="molecule type" value="Genomic_DNA"/>
</dbReference>
<keyword evidence="3" id="KW-1185">Reference proteome</keyword>
<evidence type="ECO:0000313" key="3">
    <source>
        <dbReference type="Proteomes" id="UP001307849"/>
    </source>
</evidence>
<evidence type="ECO:0000256" key="1">
    <source>
        <dbReference type="SAM" id="MobiDB-lite"/>
    </source>
</evidence>
<reference evidence="2 3" key="1">
    <citation type="submission" date="2019-10" db="EMBL/GenBank/DDBJ databases">
        <authorList>
            <person name="Palmer J.M."/>
        </authorList>
    </citation>
    <scope>NUCLEOTIDE SEQUENCE [LARGE SCALE GENOMIC DNA]</scope>
    <source>
        <strain evidence="2 3">TWF506</strain>
    </source>
</reference>
<evidence type="ECO:0000313" key="2">
    <source>
        <dbReference type="EMBL" id="KAK6510815.1"/>
    </source>
</evidence>
<proteinExistence type="predicted"/>
<comment type="caution">
    <text evidence="2">The sequence shown here is derived from an EMBL/GenBank/DDBJ whole genome shotgun (WGS) entry which is preliminary data.</text>
</comment>
<sequence length="304" mass="34293">MEFVHKLVRIFARTSEQKKREKEQKEHVYGRHMLVIAPITTGMVFVQLPTGSVETELSSVPPKAHIREQKPYAAGSCRSLPIYTEEGLAAIDLVPRPAWETSLSLNKLGEKKSQVARHFRYAILNKKGIKTPTIAVGPTRLKALEEYEEIMERAEKESLTLGTDTEVTKHGSELTSTTMPQSTKDEESLVKIEEKSLLNRMARALKIEMPVKVMGTGRRGVGQKVKPFSEPVEGPLSLGFRRWLREGVDPAANPRTSSPCLYGRDRDGPKRTVFPREWETTLVTTAERPHAVPAAYYQRFIREA</sequence>
<feature type="compositionally biased region" description="Polar residues" evidence="1">
    <location>
        <begin position="173"/>
        <end position="182"/>
    </location>
</feature>
<organism evidence="2 3">
    <name type="scientific">Arthrobotrys conoides</name>
    <dbReference type="NCBI Taxonomy" id="74498"/>
    <lineage>
        <taxon>Eukaryota</taxon>
        <taxon>Fungi</taxon>
        <taxon>Dikarya</taxon>
        <taxon>Ascomycota</taxon>
        <taxon>Pezizomycotina</taxon>
        <taxon>Orbiliomycetes</taxon>
        <taxon>Orbiliales</taxon>
        <taxon>Orbiliaceae</taxon>
        <taxon>Arthrobotrys</taxon>
    </lineage>
</organism>
<protein>
    <submittedName>
        <fullName evidence="2">Uncharacterized protein</fullName>
    </submittedName>
</protein>
<dbReference type="AlphaFoldDB" id="A0AAN8N311"/>